<dbReference type="HOGENOM" id="CLU_298263_0_0_1"/>
<dbReference type="AlphaFoldDB" id="M2NLU5"/>
<evidence type="ECO:0000256" key="4">
    <source>
        <dbReference type="ARBA" id="ARBA00022777"/>
    </source>
</evidence>
<dbReference type="SMART" id="SM00220">
    <property type="entry name" value="S_TKc"/>
    <property type="match status" value="1"/>
</dbReference>
<gene>
    <name evidence="8" type="ORF">BAUCODRAFT_21786</name>
</gene>
<dbReference type="SUPFAM" id="SSF56112">
    <property type="entry name" value="Protein kinase-like (PK-like)"/>
    <property type="match status" value="1"/>
</dbReference>
<dbReference type="OrthoDB" id="3357341at2759"/>
<dbReference type="KEGG" id="bcom:BAUCODRAFT_21786"/>
<evidence type="ECO:0000313" key="9">
    <source>
        <dbReference type="Proteomes" id="UP000011761"/>
    </source>
</evidence>
<dbReference type="eggNOG" id="ENOG502S0DI">
    <property type="taxonomic scope" value="Eukaryota"/>
</dbReference>
<dbReference type="Pfam" id="PF00069">
    <property type="entry name" value="Pkinase"/>
    <property type="match status" value="1"/>
</dbReference>
<keyword evidence="4" id="KW-0418">Kinase</keyword>
<keyword evidence="3" id="KW-0547">Nucleotide-binding</keyword>
<dbReference type="InterPro" id="IPR011009">
    <property type="entry name" value="Kinase-like_dom_sf"/>
</dbReference>
<dbReference type="RefSeq" id="XP_007672631.1">
    <property type="nucleotide sequence ID" value="XM_007674441.1"/>
</dbReference>
<keyword evidence="5" id="KW-0067">ATP-binding</keyword>
<dbReference type="EC" id="2.7.11.1" evidence="1"/>
<dbReference type="GeneID" id="19109810"/>
<evidence type="ECO:0000256" key="2">
    <source>
        <dbReference type="ARBA" id="ARBA00022679"/>
    </source>
</evidence>
<dbReference type="PROSITE" id="PS50011">
    <property type="entry name" value="PROTEIN_KINASE_DOM"/>
    <property type="match status" value="1"/>
</dbReference>
<dbReference type="InterPro" id="IPR000719">
    <property type="entry name" value="Prot_kinase_dom"/>
</dbReference>
<dbReference type="Gene3D" id="1.10.510.10">
    <property type="entry name" value="Transferase(Phosphotransferase) domain 1"/>
    <property type="match status" value="1"/>
</dbReference>
<accession>M2NLU5</accession>
<evidence type="ECO:0000256" key="5">
    <source>
        <dbReference type="ARBA" id="ARBA00022840"/>
    </source>
</evidence>
<evidence type="ECO:0000259" key="7">
    <source>
        <dbReference type="PROSITE" id="PS50011"/>
    </source>
</evidence>
<feature type="compositionally biased region" description="Polar residues" evidence="6">
    <location>
        <begin position="869"/>
        <end position="888"/>
    </location>
</feature>
<keyword evidence="9" id="KW-1185">Reference proteome</keyword>
<dbReference type="GO" id="GO:0005524">
    <property type="term" value="F:ATP binding"/>
    <property type="evidence" value="ECO:0007669"/>
    <property type="project" value="UniProtKB-KW"/>
</dbReference>
<protein>
    <recommendedName>
        <fullName evidence="1">non-specific serine/threonine protein kinase</fullName>
        <ecNumber evidence="1">2.7.11.1</ecNumber>
    </recommendedName>
</protein>
<evidence type="ECO:0000256" key="3">
    <source>
        <dbReference type="ARBA" id="ARBA00022741"/>
    </source>
</evidence>
<reference evidence="8 9" key="1">
    <citation type="journal article" date="2012" name="PLoS Pathog.">
        <title>Diverse lifestyles and strategies of plant pathogenesis encoded in the genomes of eighteen Dothideomycetes fungi.</title>
        <authorList>
            <person name="Ohm R.A."/>
            <person name="Feau N."/>
            <person name="Henrissat B."/>
            <person name="Schoch C.L."/>
            <person name="Horwitz B.A."/>
            <person name="Barry K.W."/>
            <person name="Condon B.J."/>
            <person name="Copeland A.C."/>
            <person name="Dhillon B."/>
            <person name="Glaser F."/>
            <person name="Hesse C.N."/>
            <person name="Kosti I."/>
            <person name="LaButti K."/>
            <person name="Lindquist E.A."/>
            <person name="Lucas S."/>
            <person name="Salamov A.A."/>
            <person name="Bradshaw R.E."/>
            <person name="Ciuffetti L."/>
            <person name="Hamelin R.C."/>
            <person name="Kema G.H.J."/>
            <person name="Lawrence C."/>
            <person name="Scott J.A."/>
            <person name="Spatafora J.W."/>
            <person name="Turgeon B.G."/>
            <person name="de Wit P.J.G.M."/>
            <person name="Zhong S."/>
            <person name="Goodwin S.B."/>
            <person name="Grigoriev I.V."/>
        </authorList>
    </citation>
    <scope>NUCLEOTIDE SEQUENCE [LARGE SCALE GENOMIC DNA]</scope>
    <source>
        <strain evidence="8 9">UAMH 10762</strain>
    </source>
</reference>
<evidence type="ECO:0000256" key="6">
    <source>
        <dbReference type="SAM" id="MobiDB-lite"/>
    </source>
</evidence>
<feature type="compositionally biased region" description="Basic and acidic residues" evidence="6">
    <location>
        <begin position="802"/>
        <end position="817"/>
    </location>
</feature>
<sequence length="1008" mass="111486">MDGLLSASQAQAIDSTKETFFNTFIPGFAEYGPAPTLTRSFVAEATPTGKAWTLSSLNAHRSTSGDDDDVWWRSEPSNIPKLEHTACREIVDEDFALDEQAANDTQTVLNHPNLIRMVEHDGFGTLYTRKETAWEYCNAGTLNGLLLAHQGEGLPESLIWHTLVSLLQAVFHLRTGRYTLESGQDSTPLPGWKPIAHNCITPVNIFYCHPGKTSGFRVPTYGDCKLGNFTHCVVFKGARHSVTLLELLNSNTDGESTGYEAPELSSFHPQPSIRGSSADVWSVGAVAVAMMLGGRSLWDLVMTENINVMMMSRRDEDWRSVNASERFDRLAALCGAESEVLPDGGLRGSTALVDALPFVYSPSLKSWLQRMVHPSPAARPSVEEVLRGVTAAYAKIKAEADQQEGDMADEYVVEGEPDLVRCVTPVKCPARMLNAQVVTQFSLSIASRLPFHTICHCAAVLAMLDDALPTFFLKPANDGVAHHRNLFLSHRGSEKEPAYTLKQTDPASPLPAHKNCYGVAIFDAYNQDILYGEVLARPGWTQPTLSQEDIKRNGGVPPPPEPVLPHEFTIQLYNPDQQVRVELKEGRWGGSDSYEFSMPINTFRTPSASNLDRGQSDPASLAVTPKVHFAWRKESKLSKDLTCFMTGKSTDVHEKKRSRRDPDIAIALWRSLRELTVYEPNLGRVDMEDPKGLEITLLLSAVVITDLYFGGKDHMKETFNIADLPSERKLSGGGRKLSNPQQTHIGYNAPNLLASQPAPPHNAVNDARRTQLPKLQTTPPQPSSARPPPMPDPRANWALEAETARLRAQAEAEARREERRRREREKADEAEARRLQKQLEEEEKQRYRKQAEVDKETERLRKMYGVQPLPSQQYPPQANSSRPQQAQTGLMPPPVPQHRPRQSLGSNGLYMQPSASSNALVMSGANPHASSLNVNPAGAKHKKSFFGLRSIAQYATPIASGNGFRQVADSAKNSAKHESPASKWLRWERGAYNPEGTAPDCHSVCLNA</sequence>
<keyword evidence="2" id="KW-0808">Transferase</keyword>
<dbReference type="GO" id="GO:0004674">
    <property type="term" value="F:protein serine/threonine kinase activity"/>
    <property type="evidence" value="ECO:0007669"/>
    <property type="project" value="UniProtKB-EC"/>
</dbReference>
<dbReference type="EMBL" id="KB445551">
    <property type="protein sequence ID" value="EMD00131.1"/>
    <property type="molecule type" value="Genomic_DNA"/>
</dbReference>
<organism evidence="8 9">
    <name type="scientific">Baudoinia panamericana (strain UAMH 10762)</name>
    <name type="common">Angels' share fungus</name>
    <name type="synonym">Baudoinia compniacensis (strain UAMH 10762)</name>
    <dbReference type="NCBI Taxonomy" id="717646"/>
    <lineage>
        <taxon>Eukaryota</taxon>
        <taxon>Fungi</taxon>
        <taxon>Dikarya</taxon>
        <taxon>Ascomycota</taxon>
        <taxon>Pezizomycotina</taxon>
        <taxon>Dothideomycetes</taxon>
        <taxon>Dothideomycetidae</taxon>
        <taxon>Mycosphaerellales</taxon>
        <taxon>Teratosphaeriaceae</taxon>
        <taxon>Baudoinia</taxon>
    </lineage>
</organism>
<feature type="region of interest" description="Disordered" evidence="6">
    <location>
        <begin position="726"/>
        <end position="902"/>
    </location>
</feature>
<dbReference type="PANTHER" id="PTHR43671">
    <property type="entry name" value="SERINE/THREONINE-PROTEIN KINASE NEK"/>
    <property type="match status" value="1"/>
</dbReference>
<dbReference type="PANTHER" id="PTHR43671:SF13">
    <property type="entry name" value="SERINE_THREONINE-PROTEIN KINASE NEK2"/>
    <property type="match status" value="1"/>
</dbReference>
<dbReference type="InterPro" id="IPR050660">
    <property type="entry name" value="NEK_Ser/Thr_kinase"/>
</dbReference>
<dbReference type="STRING" id="717646.M2NLU5"/>
<dbReference type="Proteomes" id="UP000011761">
    <property type="component" value="Unassembled WGS sequence"/>
</dbReference>
<feature type="domain" description="Protein kinase" evidence="7">
    <location>
        <begin position="20"/>
        <end position="396"/>
    </location>
</feature>
<evidence type="ECO:0000256" key="1">
    <source>
        <dbReference type="ARBA" id="ARBA00012513"/>
    </source>
</evidence>
<proteinExistence type="predicted"/>
<name>M2NLU5_BAUPA</name>
<feature type="compositionally biased region" description="Basic and acidic residues" evidence="6">
    <location>
        <begin position="824"/>
        <end position="861"/>
    </location>
</feature>
<evidence type="ECO:0000313" key="8">
    <source>
        <dbReference type="EMBL" id="EMD00131.1"/>
    </source>
</evidence>
<feature type="compositionally biased region" description="Pro residues" evidence="6">
    <location>
        <begin position="779"/>
        <end position="792"/>
    </location>
</feature>